<dbReference type="Proteomes" id="UP000018948">
    <property type="component" value="Unassembled WGS sequence"/>
</dbReference>
<reference evidence="1 2" key="1">
    <citation type="submission" date="2013-11" db="EMBL/GenBank/DDBJ databases">
        <title>The Genome Sequence of Phytophthora parasitica P10297.</title>
        <authorList>
            <consortium name="The Broad Institute Genomics Platform"/>
            <person name="Russ C."/>
            <person name="Tyler B."/>
            <person name="Panabieres F."/>
            <person name="Shan W."/>
            <person name="Tripathy S."/>
            <person name="Grunwald N."/>
            <person name="Machado M."/>
            <person name="Johnson C.S."/>
            <person name="Walker B."/>
            <person name="Young S.K."/>
            <person name="Zeng Q."/>
            <person name="Gargeya S."/>
            <person name="Fitzgerald M."/>
            <person name="Haas B."/>
            <person name="Abouelleil A."/>
            <person name="Allen A.W."/>
            <person name="Alvarado L."/>
            <person name="Arachchi H.M."/>
            <person name="Berlin A.M."/>
            <person name="Chapman S.B."/>
            <person name="Gainer-Dewar J."/>
            <person name="Goldberg J."/>
            <person name="Griggs A."/>
            <person name="Gujja S."/>
            <person name="Hansen M."/>
            <person name="Howarth C."/>
            <person name="Imamovic A."/>
            <person name="Ireland A."/>
            <person name="Larimer J."/>
            <person name="McCowan C."/>
            <person name="Murphy C."/>
            <person name="Pearson M."/>
            <person name="Poon T.W."/>
            <person name="Priest M."/>
            <person name="Roberts A."/>
            <person name="Saif S."/>
            <person name="Shea T."/>
            <person name="Sisk P."/>
            <person name="Sykes S."/>
            <person name="Wortman J."/>
            <person name="Nusbaum C."/>
            <person name="Birren B."/>
        </authorList>
    </citation>
    <scope>NUCLEOTIDE SEQUENCE [LARGE SCALE GENOMIC DNA]</scope>
    <source>
        <strain evidence="1 2">P10297</strain>
    </source>
</reference>
<gene>
    <name evidence="1" type="ORF">F442_18958</name>
</gene>
<protein>
    <submittedName>
        <fullName evidence="1">Uncharacterized protein</fullName>
    </submittedName>
</protein>
<comment type="caution">
    <text evidence="1">The sequence shown here is derived from an EMBL/GenBank/DDBJ whole genome shotgun (WGS) entry which is preliminary data.</text>
</comment>
<organism evidence="1 2">
    <name type="scientific">Phytophthora nicotianae P10297</name>
    <dbReference type="NCBI Taxonomy" id="1317064"/>
    <lineage>
        <taxon>Eukaryota</taxon>
        <taxon>Sar</taxon>
        <taxon>Stramenopiles</taxon>
        <taxon>Oomycota</taxon>
        <taxon>Peronosporomycetes</taxon>
        <taxon>Peronosporales</taxon>
        <taxon>Peronosporaceae</taxon>
        <taxon>Phytophthora</taxon>
    </lineage>
</organism>
<evidence type="ECO:0000313" key="1">
    <source>
        <dbReference type="EMBL" id="ETP32316.1"/>
    </source>
</evidence>
<sequence length="82" mass="8796">MGTSTWREMGSPFTCKSGICILFWLVRSSLSLTGAAYLTLSCSNDAASEEKDSKLHSSANSLRDVDSKIITTVYAADSAVLQ</sequence>
<dbReference type="EMBL" id="ANIY01003986">
    <property type="protein sequence ID" value="ETP32316.1"/>
    <property type="molecule type" value="Genomic_DNA"/>
</dbReference>
<proteinExistence type="predicted"/>
<dbReference type="AlphaFoldDB" id="W2YBF1"/>
<accession>W2YBF1</accession>
<evidence type="ECO:0000313" key="2">
    <source>
        <dbReference type="Proteomes" id="UP000018948"/>
    </source>
</evidence>
<name>W2YBF1_PHYNI</name>